<evidence type="ECO:0000256" key="5">
    <source>
        <dbReference type="SAM" id="Phobius"/>
    </source>
</evidence>
<name>A0A853F8Y2_9BURK</name>
<evidence type="ECO:0000256" key="2">
    <source>
        <dbReference type="ARBA" id="ARBA00022989"/>
    </source>
</evidence>
<feature type="transmembrane region" description="Helical" evidence="5">
    <location>
        <begin position="315"/>
        <end position="333"/>
    </location>
</feature>
<feature type="transmembrane region" description="Helical" evidence="5">
    <location>
        <begin position="109"/>
        <end position="127"/>
    </location>
</feature>
<dbReference type="InterPro" id="IPR010645">
    <property type="entry name" value="MFS_4"/>
</dbReference>
<feature type="transmembrane region" description="Helical" evidence="5">
    <location>
        <begin position="372"/>
        <end position="394"/>
    </location>
</feature>
<dbReference type="EMBL" id="JACCEW010000002">
    <property type="protein sequence ID" value="NYT36553.1"/>
    <property type="molecule type" value="Genomic_DNA"/>
</dbReference>
<feature type="transmembrane region" description="Helical" evidence="5">
    <location>
        <begin position="283"/>
        <end position="303"/>
    </location>
</feature>
<protein>
    <submittedName>
        <fullName evidence="7">YbfB/YjiJ family MFS transporter</fullName>
    </submittedName>
</protein>
<dbReference type="Gene3D" id="1.20.1250.20">
    <property type="entry name" value="MFS general substrate transporter like domains"/>
    <property type="match status" value="2"/>
</dbReference>
<feature type="transmembrane region" description="Helical" evidence="5">
    <location>
        <begin position="400"/>
        <end position="421"/>
    </location>
</feature>
<evidence type="ECO:0000313" key="8">
    <source>
        <dbReference type="Proteomes" id="UP000580517"/>
    </source>
</evidence>
<comment type="caution">
    <text evidence="7">The sequence shown here is derived from an EMBL/GenBank/DDBJ whole genome shotgun (WGS) entry which is preliminary data.</text>
</comment>
<dbReference type="SUPFAM" id="SSF103473">
    <property type="entry name" value="MFS general substrate transporter"/>
    <property type="match status" value="1"/>
</dbReference>
<keyword evidence="2 5" id="KW-1133">Transmembrane helix</keyword>
<feature type="region of interest" description="Disordered" evidence="4">
    <location>
        <begin position="199"/>
        <end position="240"/>
    </location>
</feature>
<evidence type="ECO:0000313" key="7">
    <source>
        <dbReference type="EMBL" id="NYT36553.1"/>
    </source>
</evidence>
<dbReference type="RefSeq" id="WP_167668870.1">
    <property type="nucleotide sequence ID" value="NZ_JACCEW010000002.1"/>
</dbReference>
<keyword evidence="3 5" id="KW-0472">Membrane</keyword>
<organism evidence="7 8">
    <name type="scientific">Allopusillimonas soli</name>
    <dbReference type="NCBI Taxonomy" id="659016"/>
    <lineage>
        <taxon>Bacteria</taxon>
        <taxon>Pseudomonadati</taxon>
        <taxon>Pseudomonadota</taxon>
        <taxon>Betaproteobacteria</taxon>
        <taxon>Burkholderiales</taxon>
        <taxon>Alcaligenaceae</taxon>
        <taxon>Allopusillimonas</taxon>
    </lineage>
</organism>
<feature type="transmembrane region" description="Helical" evidence="5">
    <location>
        <begin position="249"/>
        <end position="271"/>
    </location>
</feature>
<keyword evidence="1 5" id="KW-0812">Transmembrane</keyword>
<evidence type="ECO:0000256" key="4">
    <source>
        <dbReference type="SAM" id="MobiDB-lite"/>
    </source>
</evidence>
<sequence>MQSSNGLSRPSAAVLALAGFAALAVAMGIGRFAFTPLLPMMQQDAGLSLAQGGWLASANYLGYFIGAIVAGLLPWRAATQLRIGLFLVVTSTALMGIGAEWFAWLIWRFLAGLTSAMVLVGTASLCLKRLADMGQPHKAGIIFAGVGAGIAIAGLLCLFMSLLHISSSSAWLILALSALAGTAIASVLWRDRTSKAKPWPAAVSKPASDANPTENMPEPSLQRGPAGKLEPEPEPEAKPASGYTGSVWFYWRFILAYGTFGFGYILPATFLPAQARELVTDPAIFGLAWPLFGAAAALSTLLTSRLAQRYARRKIWLVSQLVMAIGVLLPALWSSIAAIVLASLCVGGTFMIITMTGMQESNALGGRNPQKLTAAITAAFAAGQLAGPVVFAMLHQWMDISLDGALILGFVILLLGGLLLLRPLDAALSAQRAALPFSHGS</sequence>
<reference evidence="7 8" key="1">
    <citation type="submission" date="2020-07" db="EMBL/GenBank/DDBJ databases">
        <title>Taxonomic revisions and descriptions of new bacterial species based on genomic comparisons in the high-G+C-content subgroup of the family Alcaligenaceae.</title>
        <authorList>
            <person name="Szabo A."/>
            <person name="Felfoldi T."/>
        </authorList>
    </citation>
    <scope>NUCLEOTIDE SEQUENCE [LARGE SCALE GENOMIC DNA]</scope>
    <source>
        <strain evidence="7 8">DSM 25264</strain>
    </source>
</reference>
<feature type="transmembrane region" description="Helical" evidence="5">
    <location>
        <begin position="12"/>
        <end position="34"/>
    </location>
</feature>
<evidence type="ECO:0000259" key="6">
    <source>
        <dbReference type="PROSITE" id="PS50850"/>
    </source>
</evidence>
<feature type="transmembrane region" description="Helical" evidence="5">
    <location>
        <begin position="85"/>
        <end position="103"/>
    </location>
</feature>
<accession>A0A853F8Y2</accession>
<dbReference type="InterPro" id="IPR020846">
    <property type="entry name" value="MFS_dom"/>
</dbReference>
<feature type="transmembrane region" description="Helical" evidence="5">
    <location>
        <begin position="54"/>
        <end position="73"/>
    </location>
</feature>
<feature type="domain" description="Major facilitator superfamily (MFS) profile" evidence="6">
    <location>
        <begin position="14"/>
        <end position="434"/>
    </location>
</feature>
<keyword evidence="8" id="KW-1185">Reference proteome</keyword>
<dbReference type="Proteomes" id="UP000580517">
    <property type="component" value="Unassembled WGS sequence"/>
</dbReference>
<feature type="transmembrane region" description="Helical" evidence="5">
    <location>
        <begin position="339"/>
        <end position="360"/>
    </location>
</feature>
<dbReference type="Pfam" id="PF06779">
    <property type="entry name" value="MFS_4"/>
    <property type="match status" value="2"/>
</dbReference>
<dbReference type="PROSITE" id="PS50850">
    <property type="entry name" value="MFS"/>
    <property type="match status" value="1"/>
</dbReference>
<gene>
    <name evidence="7" type="ORF">H0A68_06675</name>
</gene>
<feature type="transmembrane region" description="Helical" evidence="5">
    <location>
        <begin position="169"/>
        <end position="189"/>
    </location>
</feature>
<feature type="transmembrane region" description="Helical" evidence="5">
    <location>
        <begin position="139"/>
        <end position="163"/>
    </location>
</feature>
<dbReference type="AlphaFoldDB" id="A0A853F8Y2"/>
<proteinExistence type="predicted"/>
<dbReference type="GO" id="GO:0005886">
    <property type="term" value="C:plasma membrane"/>
    <property type="evidence" value="ECO:0007669"/>
    <property type="project" value="TreeGrafter"/>
</dbReference>
<dbReference type="PANTHER" id="PTHR23537">
    <property type="match status" value="1"/>
</dbReference>
<dbReference type="InterPro" id="IPR036259">
    <property type="entry name" value="MFS_trans_sf"/>
</dbReference>
<dbReference type="GO" id="GO:0022857">
    <property type="term" value="F:transmembrane transporter activity"/>
    <property type="evidence" value="ECO:0007669"/>
    <property type="project" value="InterPro"/>
</dbReference>
<dbReference type="PANTHER" id="PTHR23537:SF1">
    <property type="entry name" value="SUGAR TRANSPORTER"/>
    <property type="match status" value="1"/>
</dbReference>
<evidence type="ECO:0000256" key="1">
    <source>
        <dbReference type="ARBA" id="ARBA00022692"/>
    </source>
</evidence>
<evidence type="ECO:0000256" key="3">
    <source>
        <dbReference type="ARBA" id="ARBA00023136"/>
    </source>
</evidence>